<feature type="region of interest" description="Disordered" evidence="10">
    <location>
        <begin position="21"/>
        <end position="49"/>
    </location>
</feature>
<accession>A0AAV4EWF0</accession>
<protein>
    <submittedName>
        <fullName evidence="14">Apolipophorin</fullName>
    </submittedName>
</protein>
<dbReference type="InterPro" id="IPR009454">
    <property type="entry name" value="Lipid_transpt_open_b-sht"/>
</dbReference>
<evidence type="ECO:0000256" key="11">
    <source>
        <dbReference type="SAM" id="Phobius"/>
    </source>
</evidence>
<dbReference type="SUPFAM" id="SSF56968">
    <property type="entry name" value="Lipovitellin-phosvitin complex, beta-sheet shell regions"/>
    <property type="match status" value="2"/>
</dbReference>
<dbReference type="PROSITE" id="PS51233">
    <property type="entry name" value="VWFD"/>
    <property type="match status" value="1"/>
</dbReference>
<comment type="caution">
    <text evidence="9">Lacks conserved residue(s) required for the propagation of feature annotation.</text>
</comment>
<keyword evidence="11" id="KW-0472">Membrane</keyword>
<evidence type="ECO:0000259" key="12">
    <source>
        <dbReference type="PROSITE" id="PS51211"/>
    </source>
</evidence>
<feature type="compositionally biased region" description="Acidic residues" evidence="10">
    <location>
        <begin position="31"/>
        <end position="49"/>
    </location>
</feature>
<reference evidence="14 15" key="1">
    <citation type="journal article" date="2021" name="Elife">
        <title>Chloroplast acquisition without the gene transfer in kleptoplastic sea slugs, Plakobranchus ocellatus.</title>
        <authorList>
            <person name="Maeda T."/>
            <person name="Takahashi S."/>
            <person name="Yoshida T."/>
            <person name="Shimamura S."/>
            <person name="Takaki Y."/>
            <person name="Nagai Y."/>
            <person name="Toyoda A."/>
            <person name="Suzuki Y."/>
            <person name="Arimoto A."/>
            <person name="Ishii H."/>
            <person name="Satoh N."/>
            <person name="Nishiyama T."/>
            <person name="Hasebe M."/>
            <person name="Maruyama T."/>
            <person name="Minagawa J."/>
            <person name="Obokata J."/>
            <person name="Shigenobu S."/>
        </authorList>
    </citation>
    <scope>NUCLEOTIDE SEQUENCE [LARGE SCALE GENOMIC DNA]</scope>
</reference>
<dbReference type="Gene3D" id="2.20.50.20">
    <property type="entry name" value="Lipovitellin. Chain A, domain 3"/>
    <property type="match status" value="1"/>
</dbReference>
<keyword evidence="7" id="KW-1015">Disulfide bond</keyword>
<dbReference type="Pfam" id="PF06448">
    <property type="entry name" value="DUF1081"/>
    <property type="match status" value="1"/>
</dbReference>
<dbReference type="InterPro" id="IPR001747">
    <property type="entry name" value="Vitellogenin_N"/>
</dbReference>
<keyword evidence="15" id="KW-1185">Reference proteome</keyword>
<keyword evidence="11" id="KW-0812">Transmembrane</keyword>
<keyword evidence="4" id="KW-0732">Signal</keyword>
<evidence type="ECO:0000256" key="8">
    <source>
        <dbReference type="ARBA" id="ARBA00023180"/>
    </source>
</evidence>
<dbReference type="PROSITE" id="PS51211">
    <property type="entry name" value="VITELLOGENIN"/>
    <property type="match status" value="1"/>
</dbReference>
<dbReference type="Gene3D" id="2.30.230.10">
    <property type="entry name" value="Lipovitellin, beta-sheet shell regions, chain A"/>
    <property type="match status" value="1"/>
</dbReference>
<dbReference type="InterPro" id="IPR001846">
    <property type="entry name" value="VWF_type-D"/>
</dbReference>
<comment type="caution">
    <text evidence="14">The sequence shown here is derived from an EMBL/GenBank/DDBJ whole genome shotgun (WGS) entry which is preliminary data.</text>
</comment>
<dbReference type="EMBL" id="BMAT01007483">
    <property type="protein sequence ID" value="GFR65207.1"/>
    <property type="molecule type" value="Genomic_DNA"/>
</dbReference>
<dbReference type="InterPro" id="IPR050733">
    <property type="entry name" value="Vitellogenin/Apolipophorin"/>
</dbReference>
<keyword evidence="11" id="KW-1133">Transmembrane helix</keyword>
<feature type="domain" description="Vitellogenin" evidence="12">
    <location>
        <begin position="149"/>
        <end position="769"/>
    </location>
</feature>
<evidence type="ECO:0000256" key="3">
    <source>
        <dbReference type="ARBA" id="ARBA00022525"/>
    </source>
</evidence>
<name>A0AAV4EWF0_9GAST</name>
<evidence type="ECO:0000256" key="1">
    <source>
        <dbReference type="ARBA" id="ARBA00004613"/>
    </source>
</evidence>
<feature type="transmembrane region" description="Helical" evidence="11">
    <location>
        <begin position="55"/>
        <end position="78"/>
    </location>
</feature>
<dbReference type="InterPro" id="IPR015816">
    <property type="entry name" value="Vitellinogen_b-sht_N"/>
</dbReference>
<proteinExistence type="predicted"/>
<evidence type="ECO:0000256" key="5">
    <source>
        <dbReference type="ARBA" id="ARBA00022761"/>
    </source>
</evidence>
<keyword evidence="5" id="KW-0758">Storage protein</keyword>
<dbReference type="SMART" id="SM01169">
    <property type="entry name" value="DUF1943"/>
    <property type="match status" value="1"/>
</dbReference>
<dbReference type="InterPro" id="IPR015255">
    <property type="entry name" value="Vitellinogen_open_b-sht"/>
</dbReference>
<dbReference type="Proteomes" id="UP000762676">
    <property type="component" value="Unassembled WGS sequence"/>
</dbReference>
<dbReference type="GO" id="GO:0005319">
    <property type="term" value="F:lipid transporter activity"/>
    <property type="evidence" value="ECO:0007669"/>
    <property type="project" value="InterPro"/>
</dbReference>
<evidence type="ECO:0000313" key="15">
    <source>
        <dbReference type="Proteomes" id="UP000762676"/>
    </source>
</evidence>
<organism evidence="14 15">
    <name type="scientific">Elysia marginata</name>
    <dbReference type="NCBI Taxonomy" id="1093978"/>
    <lineage>
        <taxon>Eukaryota</taxon>
        <taxon>Metazoa</taxon>
        <taxon>Spiralia</taxon>
        <taxon>Lophotrochozoa</taxon>
        <taxon>Mollusca</taxon>
        <taxon>Gastropoda</taxon>
        <taxon>Heterobranchia</taxon>
        <taxon>Euthyneura</taxon>
        <taxon>Panpulmonata</taxon>
        <taxon>Sacoglossa</taxon>
        <taxon>Placobranchoidea</taxon>
        <taxon>Plakobranchidae</taxon>
        <taxon>Elysia</taxon>
    </lineage>
</organism>
<keyword evidence="8" id="KW-0325">Glycoprotein</keyword>
<evidence type="ECO:0000256" key="9">
    <source>
        <dbReference type="PROSITE-ProRule" id="PRU00557"/>
    </source>
</evidence>
<evidence type="ECO:0000256" key="2">
    <source>
        <dbReference type="ARBA" id="ARBA00022448"/>
    </source>
</evidence>
<keyword evidence="2" id="KW-0813">Transport</keyword>
<evidence type="ECO:0000313" key="14">
    <source>
        <dbReference type="EMBL" id="GFR65207.1"/>
    </source>
</evidence>
<gene>
    <name evidence="14" type="ORF">ElyMa_003650600</name>
</gene>
<evidence type="ECO:0000256" key="10">
    <source>
        <dbReference type="SAM" id="MobiDB-lite"/>
    </source>
</evidence>
<dbReference type="Gene3D" id="2.20.80.10">
    <property type="entry name" value="Lipovitellin-phosvitin complex, chain A, domain 4"/>
    <property type="match status" value="1"/>
</dbReference>
<dbReference type="Pfam" id="PF09172">
    <property type="entry name" value="Vit_open_b-sht"/>
    <property type="match status" value="1"/>
</dbReference>
<dbReference type="GO" id="GO:0005576">
    <property type="term" value="C:extracellular region"/>
    <property type="evidence" value="ECO:0007669"/>
    <property type="project" value="UniProtKB-SubCell"/>
</dbReference>
<dbReference type="Pfam" id="PF00094">
    <property type="entry name" value="VWD"/>
    <property type="match status" value="1"/>
</dbReference>
<evidence type="ECO:0000256" key="6">
    <source>
        <dbReference type="ARBA" id="ARBA00023055"/>
    </source>
</evidence>
<dbReference type="SMART" id="SM00216">
    <property type="entry name" value="VWD"/>
    <property type="match status" value="1"/>
</dbReference>
<keyword evidence="6" id="KW-0445">Lipid transport</keyword>
<dbReference type="InterPro" id="IPR011030">
    <property type="entry name" value="Lipovitellin_superhlx_dom"/>
</dbReference>
<evidence type="ECO:0000256" key="4">
    <source>
        <dbReference type="ARBA" id="ARBA00022729"/>
    </source>
</evidence>
<dbReference type="InterPro" id="IPR015819">
    <property type="entry name" value="Lipid_transp_b-sht_shell"/>
</dbReference>
<comment type="subcellular location">
    <subcellularLocation>
        <location evidence="1">Secreted</location>
    </subcellularLocation>
</comment>
<keyword evidence="3" id="KW-0964">Secreted</keyword>
<feature type="domain" description="VWFD" evidence="13">
    <location>
        <begin position="3698"/>
        <end position="3877"/>
    </location>
</feature>
<dbReference type="InterPro" id="IPR015817">
    <property type="entry name" value="Vitellinogen_open_b-sht_sub1"/>
</dbReference>
<dbReference type="SMART" id="SM00638">
    <property type="entry name" value="LPD_N"/>
    <property type="match status" value="1"/>
</dbReference>
<evidence type="ECO:0000256" key="7">
    <source>
        <dbReference type="ARBA" id="ARBA00023157"/>
    </source>
</evidence>
<dbReference type="Pfam" id="PF01347">
    <property type="entry name" value="Vitellogenin_N"/>
    <property type="match status" value="1"/>
</dbReference>
<sequence>MIVKKMTEKERFCYCAPDNEDEESATFCLGSDDDENDDDDDDNDDDDDDDEDCSFVVMMVVVIVAKMAGLLEIMTVLVKPNMMVVLKGGTMVDKNYAPLDWGYQSDAQRSRDQCSDHCTAPLDWGYQSDSQRSREQCSDHCTASNKFQYEADKTYEYNYEVLTTTSMHGASDDVAKIIVSCTVNIHVISKCEMVLTLSNVDIKRSSPETSRMTDVADWTFKRALQGNALRFSFQDGLIDDLCPSDEEEPRSLNFKRAVLSAFQNSMTQHVHEESMREIDVVGECPTQYSIHQKGWKATQFSKVKDLLGCSDRYQFTTALQATPFRAPDAIQSLPLLKGDHKCTQTVSKEGLVKTIQCMESLVFRPFSKKEAGARTHTSQTMNLVNTKRTARVHTDDVNRRTSLLFEHDLDSTNNDQTLFETREKLAELCRITVDEIPAVVPSLFTDVVYLMRRLTGSEFMSIAEGVHRGNICSNNKDRAKKFFYDALPMVGTSASVQVMVELLLSKEVQGMQAQLWLKSLHFLPEPTEEMVVHAKRLVLSDDHRMTSLLPVTTLVSHYCKSDPDCSSNDNVKLVTEAIRDVLANECQSDDQDLVLLALRSVGNLGFADNIVRSLEKCAKNDKLPMHLRVSALQAYRGVKCGITRRTPMEIFLDKGEDSELRIAAYLAVMDCPFENVLSKVKQQLEREEVNQVGSFVWTHLTNMQKTSILHKQAVRSILEDEELKKAFDLDKRKFSRNYELSYFSKDFGLGGSAESNLVWSEKSFVPRSATLNITVDILGHTVNLLEVGGRVQGVEGLLQEVIGSSEFFKGGVTAPRRGRNANCAKQQKLDKMKEKFGVDKDEMSATVYLRLFGNEFGHRHFSESELTGVQKDMQPDDLMKTLAKGRELSWTQSALFLDSTMQVPTVAGMPLALSVNGTTTMDLRAEGKLDMQKISLKKMVAKLDFRPSAAVQFSGRMSVGLGSTHVGLKMITTLHTSTAVSSSIDLNNGQVLVVKMDTPKRSMDVLNVKSEFYIQHDKEDHAMDMNKEKPISDSSCSSESTLRALGYQACAEYSYVPTTDNSPYYPFTGPTSVSLTVHKKDAPRGYKFIGKHIMDDKSAVGLLSVDTPGSKADRALNVGFSFDRQDQSAEIELNSPWKKVLAKGSYISQNKLQKFHGTVRYDGREHSLMMNCQEEKIKGKTVWTSLIELEKPQDSILIPGGTTKFSINTSLAISKSEISAQAIIDTGLIKIGVKPNIVDLKFDYVNSKTEKSVSGSATIDLDKKYSGTLQMLQTINKKWTTAKLQPTVLISAPKWRIFLLSGQVDYKSNKLFKTDMSITMDKTLKKPLKLETRITKMARKSDDRYRGSAKLFTQFANFKLSGFSTNKNNKKVSSRLKVDYTIPLIKNKRERKNKLMFNSKFHDRSTKTITRYDLSLNCENKLHPDSGFTSKADLTHKNGLTKAGATINYGPKRKNPRNKINQIRTEVSVNHKLKKNDAEIIYSALFIYPLKAMEYEIKGKHEHHLKDKPRFETYVTTIYGKGKAAELRVRGTNLSKRGKLDMQGGLELSLPPFTVDGKKKPTSRYTVSTTLQQEKGKEYIHTVNLQLPNDSKHSVVSRLTAPTKRKPTEFDFSSKLDLDLKKPTSLTLKIANGGKDAVVSGVYLAGIKSYSAELASSYQDAKYQKVTWDIVWPERHVKGSAEGGQKGEREGGLKIVSYWDADRDQSKKIETEIYHKHQEDPEYHDESLFTLTTPFDGHRKYVMESLSVMKRKRVETKHTVVWRNPENEFSFGGFMLLPPSAERFEMQAEIKTPFDQLRQSSVSVAHKWDGSKHLSTTVEGGYNGDDIKTVLLFSNSGNAIRKTVSGSLAVTSTVPEVSDVLLTLEHEDDGVTYGSVGVYRYKGSSYRATMNATHIRVDHQMTTNAKLQVELPSDRPIVVTWAYTNTLMHLNSTLELQWRPEYNSKIILGAKGSQAEKDYALDLKIITPGQNKPDEFDLQLRQNMMTDYHGSAHWAFNFMPELETTVSYSFSDKAFEVVYAGEGQVSRIETHYEKLPYTGTVRTTWRPEPTGPEHTILFEASVNTKDFFSADAKLTTPWEGAQNVDMQVSLKNKTVTKWEFDSLVSLGVRRHISANFNVDTDGSSLRGNIKTPFEQMRKMEFDWKYKQVKGKYTNEAHIEIVPLFNKVTLEHSTALSGSNVDSRVYLEIPDTDIKSVEIKLDNTQLRRGYNTNLNVKYQRDQEIDLQVKSRFHAKRFPDKTKFHVDLSTPFAEFPSLGFKTELEKKSGKWVGFMDLKTEVDPLEELFFTFEHAQETTSSVTDVELTSSAFETVTAGAHFDWGDRAKANVTFMAPSVGRTSVGFIKKSDSWTNFQNKIFAEFDDKQLDLEVGLKHEEDETRGWLVYSLPLSEHSSVKANVHRLGSDFTDINVGAFLQLGRDNKPYNVSAQYAYKPEKKYALGTTLETPMTRHLSYLYQLEISRPYNHSMIIYTKYGQEFLFDWKTQQTMSAFQLDQSSHGIYRLADKSSRFGATLSAQWSDGTTTANYVSYTDNDKLTVDFSHQFGDVGKKYRDEIEVDMTTPYKGFSDVGFHATVNSHKDGSKHGGKLNVNYMDGKEAELTFDLDTPNKHRAGLTAVLSIPVKGYKKNRLTYNHVILKDRFKADAKVVTGKGQSISSDLDFKDQALTFTVNGPVEKFEALAVTAKFDSQKKTITGDAWYQLSNIPNPVSLKYDLALRSKPVVLDFELTNVAGKVTNLRIEHDGSQLRNFHNVIDLKSEAPQLNNVHIETFWQLKSANEVELRCEMTSNHPQYDRAEMKFNTGTRWDEQFSELKLEWSPDKKIYITNGFTFDKEKERPSAIVTFTINTPWEELEDVALEFSHKPTKDSLNENVVLRYNRTDLLDASFIYSSPNDRHRAVLTFRKPQPMVFSAEGKVEEGLFDGNLKLDWDQDSPVGRVEIVSSYTDKSTGEDLDKEFKFKVNHPVRTLGVDFLYKAGENEFRSAGLYTWDEARGNTFSYDLGWANRTTRYSRMLEGHVKAGIPQRSVKYMGSYSDTGRTATTTNSFNWHADEDETKKVTMTTSVEQNDNFKRVDLNINIPYINKQLNLGAITKGGYGRNLLDTKAEISYSSDPSKTIVINSLVSNSIPESSGDSYNYTLEIGFQHPVSGIDLALVSHVADVNNVLSAGSDLSFVNVLGRRQNLNFFTKMDHRNKRFEIMIGSPVKSLGLQGQANTAHHGRTLVSAVAFEDGQEALKLGMVIDPRRRHLDLEFNYDQENPDKLLSVSGGFVNDSALTLDVTTQASRDSPAQTETLIAVRLNSSQLMHTRILWRPNVDAEIREFLGTKLTEFSYKTNDFLKKAVEIMGQEVSGKYMLVSEELRAELTPVFDLMEQEMDSLNIQLNTLWVKVRRFHQQNHMHIKDMGDQIAKVFQEINEQLVSMVRNYRVYYMEVNEATQEWLEHLNTYPIGHAYQEFVNHVAVMLKEVEGAMEDLLSVVVTEVGRLADEYYREYMKLSRKIDRKLDSYARSVQELPLYRKMVEQRAQYGEKVPEWVHWYDTVYVKSQEVLQNQFHDFMAREEFQHMFAVVNEVLGQVKHYNQESSLGTIMQRVTKMTKNILLMELAKLKKTIMDFRKTKVIVYDPERGELQLEMYLPIPLKSLYEAPELNPERYVAHAQRLVQDQVDKITKMLPDSNSSLWDLYYDHMPSTDPSSWVPPYDASAYLIGSQHIITFDKHEYDFLSKCSHVLTRDNLMDRFSVVVNYNRRPRREGIRSLCFTIEDNHIQVSTNYKLKVNHQAVEMPFISDKIKVVREGDIIRVQYIHGLEVLCNPQLDLYRFTVSGWYHGRLAGLLGHYDNEKHNDLALSETSADYEVNKRNCKSTNMALKPQPEADKDGVCLKLFSSSNAKLRPCFNQVDPSGFRELCETYMGKMSVEEAARLASEQYRFVCQGQGVFISALEEFASCGQDSKGFVVKGNDAKFQSADVVFVVEDAKCNKWARNSLPSIVTQMNQVLMRKGFTENRFGLEGFGGIEHGDVSVRTIDGQHFGGARLFLKALETLRFPDSAGDADLALAVREAAQYPFRAGVAKVLVIAPCSKCEVGLLDSTLVSNLADYGFQVHILQEKEYNTEGFTVLGTNSERFFPSGASDFNGVLRKDRVIEQRGGQRADFCQDVAHQTGGAVFDTTTLAGRTGTQRQFVNAFSSHVAMTTKLPECQECRCDPNTGRTQCSLCGASNNYMSNAVESAKESLPDNYLMLGM</sequence>
<evidence type="ECO:0000259" key="13">
    <source>
        <dbReference type="PROSITE" id="PS51233"/>
    </source>
</evidence>
<dbReference type="PANTHER" id="PTHR23345">
    <property type="entry name" value="VITELLOGENIN-RELATED"/>
    <property type="match status" value="1"/>
</dbReference>
<dbReference type="GO" id="GO:0045735">
    <property type="term" value="F:nutrient reservoir activity"/>
    <property type="evidence" value="ECO:0007669"/>
    <property type="project" value="UniProtKB-KW"/>
</dbReference>
<dbReference type="SUPFAM" id="SSF48431">
    <property type="entry name" value="Lipovitellin-phosvitin complex, superhelical domain"/>
    <property type="match status" value="1"/>
</dbReference>
<dbReference type="Gene3D" id="1.25.10.20">
    <property type="entry name" value="Vitellinogen, superhelical"/>
    <property type="match status" value="1"/>
</dbReference>
<dbReference type="PANTHER" id="PTHR23345:SF15">
    <property type="entry name" value="VITELLOGENIN 1-RELATED"/>
    <property type="match status" value="1"/>
</dbReference>